<evidence type="ECO:0000313" key="10">
    <source>
        <dbReference type="Proteomes" id="UP000618319"/>
    </source>
</evidence>
<dbReference type="Gene3D" id="2.60.40.10">
    <property type="entry name" value="Immunoglobulins"/>
    <property type="match status" value="2"/>
</dbReference>
<dbReference type="Gene3D" id="3.20.20.80">
    <property type="entry name" value="Glycosidases"/>
    <property type="match status" value="1"/>
</dbReference>
<dbReference type="InterPro" id="IPR006101">
    <property type="entry name" value="Glyco_hydro_2"/>
</dbReference>
<dbReference type="Pfam" id="PF11721">
    <property type="entry name" value="Malectin"/>
    <property type="match status" value="1"/>
</dbReference>
<dbReference type="Gene3D" id="2.60.120.430">
    <property type="entry name" value="Galactose-binding lectin"/>
    <property type="match status" value="1"/>
</dbReference>
<feature type="domain" description="Glycoside hydrolase family 2 immunoglobulin-like beta-sandwich" evidence="4">
    <location>
        <begin position="214"/>
        <end position="312"/>
    </location>
</feature>
<comment type="caution">
    <text evidence="9">The sequence shown here is derived from an EMBL/GenBank/DDBJ whole genome shotgun (WGS) entry which is preliminary data.</text>
</comment>
<keyword evidence="10" id="KW-1185">Reference proteome</keyword>
<organism evidence="9 10">
    <name type="scientific">Sphingobacterium pedocola</name>
    <dbReference type="NCBI Taxonomy" id="2082722"/>
    <lineage>
        <taxon>Bacteria</taxon>
        <taxon>Pseudomonadati</taxon>
        <taxon>Bacteroidota</taxon>
        <taxon>Sphingobacteriia</taxon>
        <taxon>Sphingobacteriales</taxon>
        <taxon>Sphingobacteriaceae</taxon>
        <taxon>Sphingobacterium</taxon>
    </lineage>
</organism>
<dbReference type="PRINTS" id="PR00132">
    <property type="entry name" value="GLHYDRLASE2"/>
</dbReference>
<dbReference type="InterPro" id="IPR006103">
    <property type="entry name" value="Glyco_hydro_2_cat"/>
</dbReference>
<evidence type="ECO:0000259" key="6">
    <source>
        <dbReference type="Pfam" id="PF02837"/>
    </source>
</evidence>
<feature type="domain" description="Malectin" evidence="7">
    <location>
        <begin position="726"/>
        <end position="891"/>
    </location>
</feature>
<dbReference type="SUPFAM" id="SSF51445">
    <property type="entry name" value="(Trans)glycosidases"/>
    <property type="match status" value="1"/>
</dbReference>
<dbReference type="Pfam" id="PF02837">
    <property type="entry name" value="Glyco_hydro_2_N"/>
    <property type="match status" value="1"/>
</dbReference>
<feature type="domain" description="Glycoside hydrolase family 2 catalytic" evidence="5">
    <location>
        <begin position="326"/>
        <end position="464"/>
    </location>
</feature>
<feature type="domain" description="Glycosyl hydrolases family 2 sugar binding" evidence="6">
    <location>
        <begin position="82"/>
        <end position="194"/>
    </location>
</feature>
<dbReference type="EMBL" id="PSKQ01000021">
    <property type="protein sequence ID" value="MBE8721539.1"/>
    <property type="molecule type" value="Genomic_DNA"/>
</dbReference>
<name>A0ABR9T9G4_9SPHI</name>
<evidence type="ECO:0000313" key="9">
    <source>
        <dbReference type="EMBL" id="MBE8721539.1"/>
    </source>
</evidence>
<dbReference type="InterPro" id="IPR032311">
    <property type="entry name" value="DUF4982"/>
</dbReference>
<evidence type="ECO:0000259" key="8">
    <source>
        <dbReference type="Pfam" id="PF16355"/>
    </source>
</evidence>
<dbReference type="SUPFAM" id="SSF49785">
    <property type="entry name" value="Galactose-binding domain-like"/>
    <property type="match status" value="2"/>
</dbReference>
<dbReference type="InterPro" id="IPR013783">
    <property type="entry name" value="Ig-like_fold"/>
</dbReference>
<evidence type="ECO:0000259" key="5">
    <source>
        <dbReference type="Pfam" id="PF02836"/>
    </source>
</evidence>
<feature type="domain" description="DUF4982" evidence="8">
    <location>
        <begin position="634"/>
        <end position="691"/>
    </location>
</feature>
<dbReference type="Pfam" id="PF02836">
    <property type="entry name" value="Glyco_hydro_2_C"/>
    <property type="match status" value="1"/>
</dbReference>
<dbReference type="InterPro" id="IPR006104">
    <property type="entry name" value="Glyco_hydro_2_N"/>
</dbReference>
<sequence>MNMFRYGYFILILIFPFIAYTQSPREQLELHEGWNTVMHESDTSAYEGFQALNFEEGSHWKQVQVPHNWDQYGGYRRQLHGNLHGYAWYRKTFKLKKNKGNNKRYYLFFEGVGAYATVWLNEKRVGYHAGGRTTFTIDVTDAIRVDGKENILAVRADHPADIRDLPWVDGGCSPERGFSEGSQPLGIFRPVSLIVKNEVNIVPFGVHYWNDEKIDRQQAVIQQTVEVNNTSPRKRRLTLETRLLNKEGKQVARSSQVVTLAANKEAQFRLHDLQVSDPALWSPETPYLYQAETTVADGKTILDRVTTPYGIRKISWPKGLLPNGTNQLFVNDKPVFIHGIAEYEHKLGNSHAFDDEEITARVSEMKSLGFNSFRDAHQPHNLRYQDYWDENGILLWTQMAAHIWFDNDAFKQNFKTLLRDWVRERRNSPSVFLWGLENESTLPEEFARECTDIIRSLDPTASIQRLVTTCNGGSGTDWDVPQNWTGTYGGHHNTYGEDLKRQILVGEYGAWRSLELHTEPPYLPNHNVYSEARFTEILETKIRLADSVKGESIGHYQWLWNSHDNPGRVQGGEGYRDIDKIGPVNYKGLLTPWGEPTDAYFMYRANYAPQTDPMLYIASHTWPNRWRTPGIKNHVRIYSNCDEVELFNDIGQQSLGIKKHQGVGTHFEFNNVNVQYNVLYAEGRIRGRVVARDTIVLHHLPESPNFNALRDTASTLLKGTDSANYLFRVNAGGPQYEDAFGQVWSADRPYHKSQGWGAHSWTDEYPGINPVFASQRRVFDPIQGTSDWPLFQTFRYGQDKLAYTFDVPNGNYVVELYFAEPWIGTGGVSDATGRRVFDVAVNGEVVDKKLDIWKEVGHDMALKRTYQVKATNGTIFINFPRVYAGQAVVQAIAIAAVSEASDAVPRAIRSYNLQVVDSVELNRHAWMDTGDVYDQEQNLSIHALPSFLYGSDYYTLRDEVDSAELRFDFPSNFYVLAKNKLSGYEDTQQKVVNNRGEELFVYKKILNDSLSFVWKRQEGEVAYAFQLMSGLQPAYDLKKTVGYKANQTKMYHYVGLVDFQGQERLQFLGDQESMVGWEISVGVADVYALTFKYHNASTEQKYGYYEVLAKDGTVLRARTPVVFEPTREGKWNYLDENTGTMVNAGTYIVRIYSEGAKEVYIDNLDVR</sequence>
<dbReference type="Pfam" id="PF00703">
    <property type="entry name" value="Glyco_hydro_2"/>
    <property type="match status" value="1"/>
</dbReference>
<evidence type="ECO:0000256" key="1">
    <source>
        <dbReference type="ARBA" id="ARBA00007401"/>
    </source>
</evidence>
<keyword evidence="2 9" id="KW-0378">Hydrolase</keyword>
<dbReference type="Proteomes" id="UP000618319">
    <property type="component" value="Unassembled WGS sequence"/>
</dbReference>
<reference evidence="9 10" key="1">
    <citation type="submission" date="2018-02" db="EMBL/GenBank/DDBJ databases">
        <title>Sphingobacterium KA21.</title>
        <authorList>
            <person name="Vasarhelyi B.M."/>
            <person name="Deshmukh S."/>
            <person name="Balint B."/>
            <person name="Kukolya J."/>
        </authorList>
    </citation>
    <scope>NUCLEOTIDE SEQUENCE [LARGE SCALE GENOMIC DNA]</scope>
    <source>
        <strain evidence="9 10">Ka21</strain>
    </source>
</reference>
<evidence type="ECO:0000256" key="2">
    <source>
        <dbReference type="ARBA" id="ARBA00022801"/>
    </source>
</evidence>
<gene>
    <name evidence="9" type="ORF">C4F40_12490</name>
</gene>
<dbReference type="SUPFAM" id="SSF49303">
    <property type="entry name" value="beta-Galactosidase/glucuronidase domain"/>
    <property type="match status" value="1"/>
</dbReference>
<accession>A0ABR9T9G4</accession>
<dbReference type="GO" id="GO:0016787">
    <property type="term" value="F:hydrolase activity"/>
    <property type="evidence" value="ECO:0007669"/>
    <property type="project" value="UniProtKB-KW"/>
</dbReference>
<dbReference type="InterPro" id="IPR017853">
    <property type="entry name" value="GH"/>
</dbReference>
<keyword evidence="3" id="KW-0326">Glycosidase</keyword>
<dbReference type="InterPro" id="IPR051913">
    <property type="entry name" value="GH2_Domain-Containing"/>
</dbReference>
<proteinExistence type="inferred from homology"/>
<dbReference type="InterPro" id="IPR008979">
    <property type="entry name" value="Galactose-bd-like_sf"/>
</dbReference>
<evidence type="ECO:0000259" key="7">
    <source>
        <dbReference type="Pfam" id="PF11721"/>
    </source>
</evidence>
<dbReference type="InterPro" id="IPR021720">
    <property type="entry name" value="Malectin_dom"/>
</dbReference>
<dbReference type="InterPro" id="IPR006102">
    <property type="entry name" value="Ig-like_GH2"/>
</dbReference>
<protein>
    <submittedName>
        <fullName evidence="9">Glycoside hydrolase family 2</fullName>
    </submittedName>
</protein>
<evidence type="ECO:0000259" key="4">
    <source>
        <dbReference type="Pfam" id="PF00703"/>
    </source>
</evidence>
<dbReference type="PANTHER" id="PTHR42732">
    <property type="entry name" value="BETA-GALACTOSIDASE"/>
    <property type="match status" value="1"/>
</dbReference>
<evidence type="ECO:0000256" key="3">
    <source>
        <dbReference type="ARBA" id="ARBA00023295"/>
    </source>
</evidence>
<dbReference type="InterPro" id="IPR036156">
    <property type="entry name" value="Beta-gal/glucu_dom_sf"/>
</dbReference>
<dbReference type="Pfam" id="PF16355">
    <property type="entry name" value="DUF4982"/>
    <property type="match status" value="1"/>
</dbReference>
<comment type="similarity">
    <text evidence="1">Belongs to the glycosyl hydrolase 2 family.</text>
</comment>
<dbReference type="PANTHER" id="PTHR42732:SF1">
    <property type="entry name" value="BETA-MANNOSIDASE"/>
    <property type="match status" value="1"/>
</dbReference>
<dbReference type="Gene3D" id="2.60.120.260">
    <property type="entry name" value="Galactose-binding domain-like"/>
    <property type="match status" value="2"/>
</dbReference>